<gene>
    <name evidence="5" type="ORF">M407DRAFT_16603</name>
</gene>
<evidence type="ECO:0000259" key="4">
    <source>
        <dbReference type="Pfam" id="PF03443"/>
    </source>
</evidence>
<evidence type="ECO:0000256" key="1">
    <source>
        <dbReference type="ARBA" id="ARBA00023157"/>
    </source>
</evidence>
<sequence>MIKALALATATGFYAFVSAHGGVTSMSVGSTTYTGWSPYIPAAGQVSAERPYSSYDPILDPVAASMSCNDDGNSGPSQQDITIAAGDTIVAYWAQWTHAQGPVTVYMAACGGTTCTGVNSDTLSWFKISEMGLISGTVYNGSWANGILMADLKWPATIPSNLKPGPYLIRFETLALHQANTPQFYPECVQLIVTGSGTAFPTADYLKPIPGAWT</sequence>
<keyword evidence="2" id="KW-0136">Cellulose degradation</keyword>
<dbReference type="AlphaFoldDB" id="A0A0C3QX72"/>
<comment type="subcellular location">
    <subcellularLocation>
        <location evidence="2">Secreted</location>
    </subcellularLocation>
</comment>
<dbReference type="InterPro" id="IPR005103">
    <property type="entry name" value="AA9_LPMO"/>
</dbReference>
<dbReference type="CDD" id="cd21175">
    <property type="entry name" value="LPMO_AA9"/>
    <property type="match status" value="1"/>
</dbReference>
<reference evidence="5 6" key="1">
    <citation type="submission" date="2014-04" db="EMBL/GenBank/DDBJ databases">
        <authorList>
            <consortium name="DOE Joint Genome Institute"/>
            <person name="Kuo A."/>
            <person name="Girlanda M."/>
            <person name="Perotto S."/>
            <person name="Kohler A."/>
            <person name="Nagy L.G."/>
            <person name="Floudas D."/>
            <person name="Copeland A."/>
            <person name="Barry K.W."/>
            <person name="Cichocki N."/>
            <person name="Veneault-Fourrey C."/>
            <person name="LaButti K."/>
            <person name="Lindquist E.A."/>
            <person name="Lipzen A."/>
            <person name="Lundell T."/>
            <person name="Morin E."/>
            <person name="Murat C."/>
            <person name="Sun H."/>
            <person name="Tunlid A."/>
            <person name="Henrissat B."/>
            <person name="Grigoriev I.V."/>
            <person name="Hibbett D.S."/>
            <person name="Martin F."/>
            <person name="Nordberg H.P."/>
            <person name="Cantor M.N."/>
            <person name="Hua S.X."/>
        </authorList>
    </citation>
    <scope>NUCLEOTIDE SEQUENCE [LARGE SCALE GENOMIC DNA]</scope>
    <source>
        <strain evidence="5 6">MUT 4182</strain>
    </source>
</reference>
<dbReference type="STRING" id="1051891.A0A0C3QX72"/>
<keyword evidence="2" id="KW-0119">Carbohydrate metabolism</keyword>
<evidence type="ECO:0000313" key="6">
    <source>
        <dbReference type="Proteomes" id="UP000054248"/>
    </source>
</evidence>
<dbReference type="OrthoDB" id="4849160at2759"/>
<keyword evidence="2" id="KW-0964">Secreted</keyword>
<reference evidence="6" key="2">
    <citation type="submission" date="2015-01" db="EMBL/GenBank/DDBJ databases">
        <title>Evolutionary Origins and Diversification of the Mycorrhizal Mutualists.</title>
        <authorList>
            <consortium name="DOE Joint Genome Institute"/>
            <consortium name="Mycorrhizal Genomics Consortium"/>
            <person name="Kohler A."/>
            <person name="Kuo A."/>
            <person name="Nagy L.G."/>
            <person name="Floudas D."/>
            <person name="Copeland A."/>
            <person name="Barry K.W."/>
            <person name="Cichocki N."/>
            <person name="Veneault-Fourrey C."/>
            <person name="LaButti K."/>
            <person name="Lindquist E.A."/>
            <person name="Lipzen A."/>
            <person name="Lundell T."/>
            <person name="Morin E."/>
            <person name="Murat C."/>
            <person name="Riley R."/>
            <person name="Ohm R."/>
            <person name="Sun H."/>
            <person name="Tunlid A."/>
            <person name="Henrissat B."/>
            <person name="Grigoriev I.V."/>
            <person name="Hibbett D.S."/>
            <person name="Martin F."/>
        </authorList>
    </citation>
    <scope>NUCLEOTIDE SEQUENCE [LARGE SCALE GENOMIC DNA]</scope>
    <source>
        <strain evidence="6">MUT 4182</strain>
    </source>
</reference>
<dbReference type="Gene3D" id="2.70.50.70">
    <property type="match status" value="1"/>
</dbReference>
<proteinExistence type="predicted"/>
<feature type="signal peptide" evidence="3">
    <location>
        <begin position="1"/>
        <end position="19"/>
    </location>
</feature>
<dbReference type="Pfam" id="PF03443">
    <property type="entry name" value="AA9"/>
    <property type="match status" value="1"/>
</dbReference>
<dbReference type="GO" id="GO:0030245">
    <property type="term" value="P:cellulose catabolic process"/>
    <property type="evidence" value="ECO:0007669"/>
    <property type="project" value="UniProtKB-UniRule"/>
</dbReference>
<dbReference type="PANTHER" id="PTHR33353">
    <property type="entry name" value="PUTATIVE (AFU_ORTHOLOGUE AFUA_1G12560)-RELATED"/>
    <property type="match status" value="1"/>
</dbReference>
<dbReference type="GO" id="GO:0008810">
    <property type="term" value="F:cellulase activity"/>
    <property type="evidence" value="ECO:0007669"/>
    <property type="project" value="UniProtKB-UniRule"/>
</dbReference>
<evidence type="ECO:0000256" key="2">
    <source>
        <dbReference type="RuleBase" id="RU368122"/>
    </source>
</evidence>
<accession>A0A0C3QX72</accession>
<comment type="domain">
    <text evidence="2">Has a modular structure: an endo-beta-1,4-glucanase catalytic module at the N-terminus, a linker rich in serines and threonines, and a C-terminal carbohydrate-binding module (CBM).</text>
</comment>
<evidence type="ECO:0000313" key="5">
    <source>
        <dbReference type="EMBL" id="KIO34636.1"/>
    </source>
</evidence>
<dbReference type="Proteomes" id="UP000054248">
    <property type="component" value="Unassembled WGS sequence"/>
</dbReference>
<name>A0A0C3QX72_9AGAM</name>
<dbReference type="GO" id="GO:0005576">
    <property type="term" value="C:extracellular region"/>
    <property type="evidence" value="ECO:0007669"/>
    <property type="project" value="UniProtKB-SubCell"/>
</dbReference>
<keyword evidence="6" id="KW-1185">Reference proteome</keyword>
<dbReference type="InterPro" id="IPR049892">
    <property type="entry name" value="AA9"/>
</dbReference>
<organism evidence="5 6">
    <name type="scientific">Tulasnella calospora MUT 4182</name>
    <dbReference type="NCBI Taxonomy" id="1051891"/>
    <lineage>
        <taxon>Eukaryota</taxon>
        <taxon>Fungi</taxon>
        <taxon>Dikarya</taxon>
        <taxon>Basidiomycota</taxon>
        <taxon>Agaricomycotina</taxon>
        <taxon>Agaricomycetes</taxon>
        <taxon>Cantharellales</taxon>
        <taxon>Tulasnellaceae</taxon>
        <taxon>Tulasnella</taxon>
    </lineage>
</organism>
<comment type="catalytic activity">
    <reaction evidence="2">
        <text>[(1-&gt;4)-beta-D-glucosyl]n+m + reduced acceptor + O2 = 4-dehydro-beta-D-glucosyl-[(1-&gt;4)-beta-D-glucosyl]n-1 + [(1-&gt;4)-beta-D-glucosyl]m + acceptor + H2O.</text>
        <dbReference type="EC" id="1.14.99.56"/>
    </reaction>
</comment>
<dbReference type="EC" id="1.14.99.56" evidence="2"/>
<dbReference type="EMBL" id="KN822942">
    <property type="protein sequence ID" value="KIO34636.1"/>
    <property type="molecule type" value="Genomic_DNA"/>
</dbReference>
<keyword evidence="2" id="KW-0624">Polysaccharide degradation</keyword>
<evidence type="ECO:0000256" key="3">
    <source>
        <dbReference type="SAM" id="SignalP"/>
    </source>
</evidence>
<keyword evidence="1 2" id="KW-1015">Disulfide bond</keyword>
<feature type="non-terminal residue" evidence="5">
    <location>
        <position position="214"/>
    </location>
</feature>
<protein>
    <recommendedName>
        <fullName evidence="2">AA9 family lytic polysaccharide monooxygenase</fullName>
        <ecNumber evidence="2">1.14.99.56</ecNumber>
    </recommendedName>
    <alternativeName>
        <fullName evidence="2">Endo-beta-1,4-glucanase</fullName>
    </alternativeName>
    <alternativeName>
        <fullName evidence="2">Glycosyl hydrolase 61 family protein</fullName>
    </alternativeName>
</protein>
<dbReference type="HOGENOM" id="CLU_031730_1_1_1"/>
<keyword evidence="3" id="KW-0732">Signal</keyword>
<dbReference type="GO" id="GO:0030248">
    <property type="term" value="F:cellulose binding"/>
    <property type="evidence" value="ECO:0007669"/>
    <property type="project" value="UniProtKB-UniRule"/>
</dbReference>
<dbReference type="PANTHER" id="PTHR33353:SF19">
    <property type="entry name" value="GLYCOSYLHYDROLASE FAMILY 61-8 PROTEIN"/>
    <property type="match status" value="1"/>
</dbReference>
<comment type="function">
    <text evidence="2">Lytic polysaccharide monooxygenase (LMPO) that depolymerizes crystalline and amorphous polysaccharides via the oxidation of scissile alpha- or beta-(1-4)-glycosidic bonds, yielding C1 and/or C4 oxidation products. Catalysis by LPMOs requires the reduction of the active-site copper from Cu(II) to Cu(I) by a reducing agent and H(2)O(2) or O(2) as a cosubstrate.</text>
</comment>
<feature type="domain" description="Auxiliary Activity family 9 catalytic" evidence="4">
    <location>
        <begin position="20"/>
        <end position="212"/>
    </location>
</feature>
<feature type="chain" id="PRO_5002168662" description="AA9 family lytic polysaccharide monooxygenase" evidence="3">
    <location>
        <begin position="20"/>
        <end position="214"/>
    </location>
</feature>